<protein>
    <recommendedName>
        <fullName evidence="3">2-oxoisovalerate dehydrogenase, E1 component beta subunit</fullName>
    </recommendedName>
</protein>
<accession>A0A554LI13</accession>
<evidence type="ECO:0000313" key="1">
    <source>
        <dbReference type="EMBL" id="TSC92504.1"/>
    </source>
</evidence>
<dbReference type="SUPFAM" id="SSF143100">
    <property type="entry name" value="TTHA1013/TTHA0281-like"/>
    <property type="match status" value="1"/>
</dbReference>
<sequence>MGKSIEELVFVVEEAPEGGYTAKALGVSIVTEGDDLEELRNQIVDAVQCHFPQESNRPRIIRLHMVKDEVFAP</sequence>
<organism evidence="1 2">
    <name type="scientific">Candidatus Berkelbacteria bacterium Licking1014_7</name>
    <dbReference type="NCBI Taxonomy" id="2017147"/>
    <lineage>
        <taxon>Bacteria</taxon>
        <taxon>Candidatus Berkelbacteria</taxon>
    </lineage>
</organism>
<comment type="caution">
    <text evidence="1">The sequence shown here is derived from an EMBL/GenBank/DDBJ whole genome shotgun (WGS) entry which is preliminary data.</text>
</comment>
<dbReference type="InterPro" id="IPR035069">
    <property type="entry name" value="TTHA1013/TTHA0281-like"/>
</dbReference>
<dbReference type="Proteomes" id="UP000315689">
    <property type="component" value="Unassembled WGS sequence"/>
</dbReference>
<proteinExistence type="predicted"/>
<dbReference type="EMBL" id="VMGK01000023">
    <property type="protein sequence ID" value="TSC92504.1"/>
    <property type="molecule type" value="Genomic_DNA"/>
</dbReference>
<dbReference type="Gene3D" id="3.30.160.250">
    <property type="match status" value="1"/>
</dbReference>
<gene>
    <name evidence="1" type="ORF">CEN89_641</name>
</gene>
<reference evidence="1 2" key="1">
    <citation type="submission" date="2017-07" db="EMBL/GenBank/DDBJ databases">
        <title>Mechanisms for carbon and nitrogen cycling indicate functional differentiation within the Candidate Phyla Radiation.</title>
        <authorList>
            <person name="Danczak R.E."/>
            <person name="Johnston M.D."/>
            <person name="Kenah C."/>
            <person name="Slattery M."/>
            <person name="Wrighton K.C."/>
            <person name="Wilkins M.J."/>
        </authorList>
    </citation>
    <scope>NUCLEOTIDE SEQUENCE [LARGE SCALE GENOMIC DNA]</scope>
    <source>
        <strain evidence="1">Licking1014_7</strain>
    </source>
</reference>
<evidence type="ECO:0000313" key="2">
    <source>
        <dbReference type="Proteomes" id="UP000315689"/>
    </source>
</evidence>
<evidence type="ECO:0008006" key="3">
    <source>
        <dbReference type="Google" id="ProtNLM"/>
    </source>
</evidence>
<name>A0A554LI13_9BACT</name>
<dbReference type="AlphaFoldDB" id="A0A554LI13"/>